<comment type="caution">
    <text evidence="2">The sequence shown here is derived from an EMBL/GenBank/DDBJ whole genome shotgun (WGS) entry which is preliminary data.</text>
</comment>
<feature type="region of interest" description="Disordered" evidence="1">
    <location>
        <begin position="1"/>
        <end position="39"/>
    </location>
</feature>
<protein>
    <submittedName>
        <fullName evidence="2">Uncharacterized protein</fullName>
    </submittedName>
</protein>
<proteinExistence type="predicted"/>
<gene>
    <name evidence="2" type="ORF">HNR06_002593</name>
</gene>
<organism evidence="2 3">
    <name type="scientific">Nocardiopsis sinuspersici</name>
    <dbReference type="NCBI Taxonomy" id="501010"/>
    <lineage>
        <taxon>Bacteria</taxon>
        <taxon>Bacillati</taxon>
        <taxon>Actinomycetota</taxon>
        <taxon>Actinomycetes</taxon>
        <taxon>Streptosporangiales</taxon>
        <taxon>Nocardiopsidaceae</taxon>
        <taxon>Nocardiopsis</taxon>
    </lineage>
</organism>
<reference evidence="2 3" key="1">
    <citation type="submission" date="2020-07" db="EMBL/GenBank/DDBJ databases">
        <title>Sequencing the genomes of 1000 actinobacteria strains.</title>
        <authorList>
            <person name="Klenk H.-P."/>
        </authorList>
    </citation>
    <scope>NUCLEOTIDE SEQUENCE [LARGE SCALE GENOMIC DNA]</scope>
    <source>
        <strain evidence="2 3">DSM 45278</strain>
    </source>
</reference>
<evidence type="ECO:0000313" key="3">
    <source>
        <dbReference type="Proteomes" id="UP000584931"/>
    </source>
</evidence>
<accession>A0A7Y9XC14</accession>
<name>A0A7Y9XC14_9ACTN</name>
<evidence type="ECO:0000313" key="2">
    <source>
        <dbReference type="EMBL" id="NYH53004.1"/>
    </source>
</evidence>
<dbReference type="EMBL" id="JACCHL010000001">
    <property type="protein sequence ID" value="NYH53004.1"/>
    <property type="molecule type" value="Genomic_DNA"/>
</dbReference>
<evidence type="ECO:0000256" key="1">
    <source>
        <dbReference type="SAM" id="MobiDB-lite"/>
    </source>
</evidence>
<sequence>MKTPSKAPGPYGTLLHPDTGTACERDQHQAESGSRGYGE</sequence>
<dbReference type="Proteomes" id="UP000584931">
    <property type="component" value="Unassembled WGS sequence"/>
</dbReference>
<dbReference type="AlphaFoldDB" id="A0A7Y9XC14"/>